<dbReference type="RefSeq" id="WP_027512951.1">
    <property type="nucleotide sequence ID" value="NZ_CP104146.1"/>
</dbReference>
<organism evidence="1 2">
    <name type="scientific">Rhizobium sullae</name>
    <name type="common">Rhizobium hedysari</name>
    <dbReference type="NCBI Taxonomy" id="50338"/>
    <lineage>
        <taxon>Bacteria</taxon>
        <taxon>Pseudomonadati</taxon>
        <taxon>Pseudomonadota</taxon>
        <taxon>Alphaproteobacteria</taxon>
        <taxon>Hyphomicrobiales</taxon>
        <taxon>Rhizobiaceae</taxon>
        <taxon>Rhizobium/Agrobacterium group</taxon>
        <taxon>Rhizobium</taxon>
    </lineage>
</organism>
<keyword evidence="1" id="KW-0614">Plasmid</keyword>
<sequence>MEENVQIGSRGDFGLWAIEVAKQIVGEQGFELAKAARDGTEDELRAAGNALGQAITNVLLEVYDGLLIEAPADQGGS</sequence>
<proteinExistence type="predicted"/>
<gene>
    <name evidence="1" type="ORF">N2599_36655</name>
</gene>
<dbReference type="EMBL" id="CP104146">
    <property type="protein sequence ID" value="UWU19564.1"/>
    <property type="molecule type" value="Genomic_DNA"/>
</dbReference>
<protein>
    <recommendedName>
        <fullName evidence="3">DUF768 domain-containing protein</fullName>
    </recommendedName>
</protein>
<evidence type="ECO:0000313" key="1">
    <source>
        <dbReference type="EMBL" id="UWU19564.1"/>
    </source>
</evidence>
<keyword evidence="2" id="KW-1185">Reference proteome</keyword>
<dbReference type="Proteomes" id="UP001060123">
    <property type="component" value="Plasmid pWSM1592_3"/>
</dbReference>
<reference evidence="1" key="1">
    <citation type="submission" date="2022-09" db="EMBL/GenBank/DDBJ databases">
        <title>Australian commercial rhizobial inoculants.</title>
        <authorList>
            <person name="Kohlmeier M.G."/>
            <person name="O'Hara G.W."/>
            <person name="Colombi E."/>
            <person name="Ramsay J.P."/>
            <person name="Terpolilli J."/>
        </authorList>
    </citation>
    <scope>NUCLEOTIDE SEQUENCE</scope>
    <source>
        <strain evidence="1">WSM1592</strain>
        <plasmid evidence="1">pWSM1592_3</plasmid>
    </source>
</reference>
<name>A0ABY5XY50_RHISU</name>
<evidence type="ECO:0008006" key="3">
    <source>
        <dbReference type="Google" id="ProtNLM"/>
    </source>
</evidence>
<evidence type="ECO:0000313" key="2">
    <source>
        <dbReference type="Proteomes" id="UP001060123"/>
    </source>
</evidence>
<geneLocation type="plasmid" evidence="1 2">
    <name>pWSM1592_3</name>
</geneLocation>
<accession>A0ABY5XY50</accession>